<evidence type="ECO:0000313" key="3">
    <source>
        <dbReference type="Proteomes" id="UP000070700"/>
    </source>
</evidence>
<feature type="region of interest" description="Disordered" evidence="1">
    <location>
        <begin position="128"/>
        <end position="189"/>
    </location>
</feature>
<evidence type="ECO:0000313" key="2">
    <source>
        <dbReference type="EMBL" id="KUJ11043.1"/>
    </source>
</evidence>
<dbReference type="RefSeq" id="XP_018065398.1">
    <property type="nucleotide sequence ID" value="XM_018218770.1"/>
</dbReference>
<dbReference type="GeneID" id="28828496"/>
<evidence type="ECO:0000256" key="1">
    <source>
        <dbReference type="SAM" id="MobiDB-lite"/>
    </source>
</evidence>
<reference evidence="2 3" key="1">
    <citation type="submission" date="2015-10" db="EMBL/GenBank/DDBJ databases">
        <title>Full genome of DAOMC 229536 Phialocephala scopiformis, a fungal endophyte of spruce producing the potent anti-insectan compound rugulosin.</title>
        <authorList>
            <consortium name="DOE Joint Genome Institute"/>
            <person name="Walker A.K."/>
            <person name="Frasz S.L."/>
            <person name="Seifert K.A."/>
            <person name="Miller J.D."/>
            <person name="Mondo S.J."/>
            <person name="Labutti K."/>
            <person name="Lipzen A."/>
            <person name="Dockter R."/>
            <person name="Kennedy M."/>
            <person name="Grigoriev I.V."/>
            <person name="Spatafora J.W."/>
        </authorList>
    </citation>
    <scope>NUCLEOTIDE SEQUENCE [LARGE SCALE GENOMIC DNA]</scope>
    <source>
        <strain evidence="2 3">CBS 120377</strain>
    </source>
</reference>
<proteinExistence type="predicted"/>
<dbReference type="Proteomes" id="UP000070700">
    <property type="component" value="Unassembled WGS sequence"/>
</dbReference>
<dbReference type="EMBL" id="KQ947427">
    <property type="protein sequence ID" value="KUJ11043.1"/>
    <property type="molecule type" value="Genomic_DNA"/>
</dbReference>
<dbReference type="OrthoDB" id="3520712at2759"/>
<feature type="compositionally biased region" description="Low complexity" evidence="1">
    <location>
        <begin position="157"/>
        <end position="176"/>
    </location>
</feature>
<organism evidence="2 3">
    <name type="scientific">Mollisia scopiformis</name>
    <name type="common">Conifer needle endophyte fungus</name>
    <name type="synonym">Phialocephala scopiformis</name>
    <dbReference type="NCBI Taxonomy" id="149040"/>
    <lineage>
        <taxon>Eukaryota</taxon>
        <taxon>Fungi</taxon>
        <taxon>Dikarya</taxon>
        <taxon>Ascomycota</taxon>
        <taxon>Pezizomycotina</taxon>
        <taxon>Leotiomycetes</taxon>
        <taxon>Helotiales</taxon>
        <taxon>Mollisiaceae</taxon>
        <taxon>Mollisia</taxon>
    </lineage>
</organism>
<name>A0A194WSW1_MOLSC</name>
<dbReference type="InParanoid" id="A0A194WSW1"/>
<dbReference type="AlphaFoldDB" id="A0A194WSW1"/>
<keyword evidence="3" id="KW-1185">Reference proteome</keyword>
<accession>A0A194WSW1</accession>
<gene>
    <name evidence="2" type="ORF">LY89DRAFT_722912</name>
</gene>
<protein>
    <submittedName>
        <fullName evidence="2">Uncharacterized protein</fullName>
    </submittedName>
</protein>
<dbReference type="KEGG" id="psco:LY89DRAFT_722912"/>
<sequence length="410" mass="46164">MSSSSNSQPNMDEDERPKVDVELHASSFDSISLYTHRADRKTVTKSGSNWGSEETELFRICYKGTRDPRWPNSPPSSPLSNNSLWAEFVKNTDRILYRTNKEIRSHFRDLSRFFLALANLLRPSVASTSTRSSERTLKARQLPDQASKQSVHECIGSSSPTQPSSQESAYDPALNANDDDLDEERERKQAEVASSSLAAEFISLVIDVFLDQPISLKKRLAFRESPTKFILANQNTVKSKCFDDGSIIWHEFDTVSQQWTLGKHVCSVETKPSFIQSDEEGKGKISAEMIPQYACELIGAVTQRTKDEPLKMNVSRWQPLIVTHSCYMTILSTTFYPTYLEYIMGTSNEPDVDPPFLEIYCTKTHNLKTSVGRKNAAEDLLILCEKLRADDRGGEVGDEESDKEESDGGD</sequence>